<evidence type="ECO:0000313" key="2">
    <source>
        <dbReference type="Proteomes" id="UP001225933"/>
    </source>
</evidence>
<gene>
    <name evidence="1" type="ORF">QX233_21960</name>
</gene>
<reference evidence="1" key="1">
    <citation type="submission" date="2023-06" db="EMBL/GenBank/DDBJ databases">
        <title>Two Chryseobacterium gambrini strains from China.</title>
        <authorList>
            <person name="Zeng J."/>
            <person name="Wu Y."/>
        </authorList>
    </citation>
    <scope>NUCLEOTIDE SEQUENCE</scope>
    <source>
        <strain evidence="1">SQ219</strain>
    </source>
</reference>
<sequence>MSKIIIVPKNKEAEIALDYDTANPDQLVELNLESDEFEKLLNANIFTLINKVANSNIDDFEDEHITDLNLIRLSLNELKKTNDAEEINKMFELALLYETSIHFYF</sequence>
<accession>A0AAJ1RA54</accession>
<organism evidence="1 2">
    <name type="scientific">Chryseobacterium gambrini</name>
    <dbReference type="NCBI Taxonomy" id="373672"/>
    <lineage>
        <taxon>Bacteria</taxon>
        <taxon>Pseudomonadati</taxon>
        <taxon>Bacteroidota</taxon>
        <taxon>Flavobacteriia</taxon>
        <taxon>Flavobacteriales</taxon>
        <taxon>Weeksellaceae</taxon>
        <taxon>Chryseobacterium group</taxon>
        <taxon>Chryseobacterium</taxon>
    </lineage>
</organism>
<evidence type="ECO:0000313" key="1">
    <source>
        <dbReference type="EMBL" id="MDN4015117.1"/>
    </source>
</evidence>
<dbReference type="RefSeq" id="WP_214590717.1">
    <property type="nucleotide sequence ID" value="NZ_JAUHGV010000057.1"/>
</dbReference>
<proteinExistence type="predicted"/>
<dbReference type="EMBL" id="JAUHGV010000057">
    <property type="protein sequence ID" value="MDN4015117.1"/>
    <property type="molecule type" value="Genomic_DNA"/>
</dbReference>
<dbReference type="AlphaFoldDB" id="A0AAJ1RA54"/>
<protein>
    <submittedName>
        <fullName evidence="1">Uncharacterized protein</fullName>
    </submittedName>
</protein>
<comment type="caution">
    <text evidence="1">The sequence shown here is derived from an EMBL/GenBank/DDBJ whole genome shotgun (WGS) entry which is preliminary data.</text>
</comment>
<dbReference type="Proteomes" id="UP001225933">
    <property type="component" value="Unassembled WGS sequence"/>
</dbReference>
<name>A0AAJ1RA54_9FLAO</name>